<dbReference type="GO" id="GO:0005634">
    <property type="term" value="C:nucleus"/>
    <property type="evidence" value="ECO:0007669"/>
    <property type="project" value="UniProtKB-SubCell"/>
</dbReference>
<feature type="region of interest" description="Disordered" evidence="5">
    <location>
        <begin position="664"/>
        <end position="684"/>
    </location>
</feature>
<dbReference type="GO" id="GO:0003950">
    <property type="term" value="F:NAD+ poly-ADP-ribosyltransferase activity"/>
    <property type="evidence" value="ECO:0007669"/>
    <property type="project" value="InterPro"/>
</dbReference>
<feature type="region of interest" description="Disordered" evidence="5">
    <location>
        <begin position="188"/>
        <end position="221"/>
    </location>
</feature>
<dbReference type="Proteomes" id="UP001327560">
    <property type="component" value="Chromosome 8"/>
</dbReference>
<feature type="region of interest" description="Disordered" evidence="5">
    <location>
        <begin position="266"/>
        <end position="285"/>
    </location>
</feature>
<keyword evidence="4" id="KW-0539">Nucleus</keyword>
<keyword evidence="9" id="KW-1185">Reference proteome</keyword>
<evidence type="ECO:0000313" key="9">
    <source>
        <dbReference type="Proteomes" id="UP001327560"/>
    </source>
</evidence>
<evidence type="ECO:0000259" key="7">
    <source>
        <dbReference type="PROSITE" id="PS51879"/>
    </source>
</evidence>
<dbReference type="PANTHER" id="PTHR32263:SF5">
    <property type="entry name" value="INACTIVE POLY [ADP-RIBOSE] POLYMERASE SRO1-RELATED"/>
    <property type="match status" value="1"/>
</dbReference>
<evidence type="ECO:0000259" key="6">
    <source>
        <dbReference type="PROSITE" id="PS51059"/>
    </source>
</evidence>
<accession>A0AAQ3KXN5</accession>
<dbReference type="PROSITE" id="PS51059">
    <property type="entry name" value="PARP_CATALYTIC"/>
    <property type="match status" value="1"/>
</dbReference>
<organism evidence="8 9">
    <name type="scientific">Canna indica</name>
    <name type="common">Indian-shot</name>
    <dbReference type="NCBI Taxonomy" id="4628"/>
    <lineage>
        <taxon>Eukaryota</taxon>
        <taxon>Viridiplantae</taxon>
        <taxon>Streptophyta</taxon>
        <taxon>Embryophyta</taxon>
        <taxon>Tracheophyta</taxon>
        <taxon>Spermatophyta</taxon>
        <taxon>Magnoliopsida</taxon>
        <taxon>Liliopsida</taxon>
        <taxon>Zingiberales</taxon>
        <taxon>Cannaceae</taxon>
        <taxon>Canna</taxon>
    </lineage>
</organism>
<feature type="compositionally biased region" description="Basic and acidic residues" evidence="5">
    <location>
        <begin position="207"/>
        <end position="221"/>
    </location>
</feature>
<dbReference type="InterPro" id="IPR022003">
    <property type="entry name" value="RST"/>
</dbReference>
<feature type="domain" description="RST" evidence="7">
    <location>
        <begin position="596"/>
        <end position="667"/>
    </location>
</feature>
<feature type="domain" description="PARP catalytic" evidence="6">
    <location>
        <begin position="347"/>
        <end position="567"/>
    </location>
</feature>
<dbReference type="InterPro" id="IPR057823">
    <property type="entry name" value="WWE_RCD1"/>
</dbReference>
<dbReference type="PROSITE" id="PS51879">
    <property type="entry name" value="RST"/>
    <property type="match status" value="1"/>
</dbReference>
<evidence type="ECO:0000256" key="4">
    <source>
        <dbReference type="ARBA" id="ARBA00023242"/>
    </source>
</evidence>
<dbReference type="Gene3D" id="3.90.228.10">
    <property type="match status" value="1"/>
</dbReference>
<evidence type="ECO:0000256" key="3">
    <source>
        <dbReference type="ARBA" id="ARBA00023016"/>
    </source>
</evidence>
<dbReference type="EMBL" id="CP136897">
    <property type="protein sequence ID" value="WOL16654.1"/>
    <property type="molecule type" value="Genomic_DNA"/>
</dbReference>
<reference evidence="8 9" key="1">
    <citation type="submission" date="2023-10" db="EMBL/GenBank/DDBJ databases">
        <title>Chromosome-scale genome assembly provides insights into flower coloration mechanisms of Canna indica.</title>
        <authorList>
            <person name="Li C."/>
        </authorList>
    </citation>
    <scope>NUCLEOTIDE SEQUENCE [LARGE SCALE GENOMIC DNA]</scope>
    <source>
        <tissue evidence="8">Flower</tissue>
    </source>
</reference>
<dbReference type="SUPFAM" id="SSF56399">
    <property type="entry name" value="ADP-ribosylation"/>
    <property type="match status" value="1"/>
</dbReference>
<dbReference type="Pfam" id="PF12174">
    <property type="entry name" value="RST"/>
    <property type="match status" value="1"/>
</dbReference>
<gene>
    <name evidence="8" type="ORF">Cni_G25442</name>
</gene>
<proteinExistence type="predicted"/>
<dbReference type="AlphaFoldDB" id="A0AAQ3KXN5"/>
<dbReference type="InterPro" id="IPR012317">
    <property type="entry name" value="Poly(ADP-ribose)pol_cat_dom"/>
</dbReference>
<keyword evidence="3" id="KW-0346">Stress response</keyword>
<evidence type="ECO:0000313" key="8">
    <source>
        <dbReference type="EMBL" id="WOL16654.1"/>
    </source>
</evidence>
<dbReference type="PANTHER" id="PTHR32263">
    <property type="entry name" value="INACTIVE POLY [ADP-RIBOSE] POLYMERASE SRO4-RELATED"/>
    <property type="match status" value="1"/>
</dbReference>
<evidence type="ECO:0000256" key="2">
    <source>
        <dbReference type="ARBA" id="ARBA00022473"/>
    </source>
</evidence>
<evidence type="ECO:0000256" key="5">
    <source>
        <dbReference type="SAM" id="MobiDB-lite"/>
    </source>
</evidence>
<evidence type="ECO:0000256" key="1">
    <source>
        <dbReference type="ARBA" id="ARBA00004123"/>
    </source>
</evidence>
<name>A0AAQ3KXN5_9LILI</name>
<sequence length="684" mass="76316">MEQMNIRVLDKGKNYLKRKRDSAVNFTDINHRLLAHLPIAAQSSLRVSTKTDCESYLGCHLENHTLKNYRNFVRSGLPQRVLFYEDGEWNDFPDNIVSLVQEDFRSKKAITEAGCQNQLFLLDFMHMVCVVLQTGLSKPIAWIDHHGKCFFPEVHSECCASNKKGKHAYMLPNGTNESNTHIGISISAAESSSSDPNNEVMPSVKKVRSEENPTSDHKFGAKIDASVGEPDTVLCSNLSAFGIAQMRPDDDHVIKAVSRGLGVKRVRSEENPTSDQKSGAKIDAAVGEPDSVLRSNLSAFGIAQMRPDDHHVIKAVSRGLGIKRVGSEEIPTSGQKFGAKIDAAVREPDTVLCSNLSAFGIAEMRPDDHHVIKAVQDMLLEGLGKFIGAKDIVGILRTPFKDNLGVVRFSHFQDQVDITKKMCDNPNIRYAWLASSKDAVEEMMMHGVLKRPVKKYFCNNGIHLAHANYSDISASYSDVDENGVIHMMLCRILMGNVELIQPGTKQCQPSNKIFDTGVDDLVKPKHYIVWDINMHTHIYAEFVVTFKVNSKVKESLLGNISNASALTNSHTPHNLSQPFVAFANQTEAPVSKAYPTDPTSPLMPFSMLFASLSTNVPPGDMDLIHTYYEEFKKRKISRIDLVKKLREIIGDELLISCVMKLQHKPPMARREPPQSWPRNLQNKS</sequence>
<keyword evidence="2" id="KW-0217">Developmental protein</keyword>
<protein>
    <submittedName>
        <fullName evidence="8">Inactive poly</fullName>
    </submittedName>
</protein>
<dbReference type="Pfam" id="PF23467">
    <property type="entry name" value="WWE_5"/>
    <property type="match status" value="1"/>
</dbReference>
<comment type="subcellular location">
    <subcellularLocation>
        <location evidence="1">Nucleus</location>
    </subcellularLocation>
</comment>
<dbReference type="InterPro" id="IPR044964">
    <property type="entry name" value="RCD1/SRO1-5"/>
</dbReference>